<evidence type="ECO:0000313" key="7">
    <source>
        <dbReference type="EMBL" id="CAF4506023.1"/>
    </source>
</evidence>
<dbReference type="InterPro" id="IPR001991">
    <property type="entry name" value="Na-dicarboxylate_symporter"/>
</dbReference>
<dbReference type="PANTHER" id="PTHR11958:SF63">
    <property type="entry name" value="AMINO ACID TRANSPORTER"/>
    <property type="match status" value="1"/>
</dbReference>
<comment type="similarity">
    <text evidence="6">Belongs to the dicarboxylate/amino acid:cation symporter (DAACS) (TC 2.A.23) family.</text>
</comment>
<dbReference type="AlphaFoldDB" id="A0A8S2XPA0"/>
<evidence type="ECO:0000313" key="11">
    <source>
        <dbReference type="Proteomes" id="UP000676336"/>
    </source>
</evidence>
<dbReference type="InterPro" id="IPR050746">
    <property type="entry name" value="DAACS"/>
</dbReference>
<evidence type="ECO:0000313" key="8">
    <source>
        <dbReference type="EMBL" id="CAF4600750.1"/>
    </source>
</evidence>
<dbReference type="EMBL" id="CAJOBJ010104029">
    <property type="protein sequence ID" value="CAF4600750.1"/>
    <property type="molecule type" value="Genomic_DNA"/>
</dbReference>
<feature type="non-terminal residue" evidence="7">
    <location>
        <position position="1"/>
    </location>
</feature>
<dbReference type="EMBL" id="CAJOBJ010179269">
    <property type="protein sequence ID" value="CAF4912067.1"/>
    <property type="molecule type" value="Genomic_DNA"/>
</dbReference>
<dbReference type="GO" id="GO:0015175">
    <property type="term" value="F:neutral L-amino acid transmembrane transporter activity"/>
    <property type="evidence" value="ECO:0007669"/>
    <property type="project" value="TreeGrafter"/>
</dbReference>
<evidence type="ECO:0000313" key="9">
    <source>
        <dbReference type="EMBL" id="CAF4856780.1"/>
    </source>
</evidence>
<dbReference type="EMBL" id="CAJOBI010082966">
    <property type="protein sequence ID" value="CAF4506023.1"/>
    <property type="molecule type" value="Genomic_DNA"/>
</dbReference>
<evidence type="ECO:0000256" key="3">
    <source>
        <dbReference type="ARBA" id="ARBA00022692"/>
    </source>
</evidence>
<evidence type="ECO:0000256" key="2">
    <source>
        <dbReference type="ARBA" id="ARBA00022448"/>
    </source>
</evidence>
<evidence type="ECO:0000313" key="10">
    <source>
        <dbReference type="EMBL" id="CAF4912067.1"/>
    </source>
</evidence>
<feature type="non-terminal residue" evidence="7">
    <location>
        <position position="58"/>
    </location>
</feature>
<comment type="subcellular location">
    <subcellularLocation>
        <location evidence="1 6">Membrane</location>
        <topology evidence="1 6">Multi-pass membrane protein</topology>
    </subcellularLocation>
</comment>
<keyword evidence="2 6" id="KW-0813">Transport</keyword>
<name>A0A8S2XPA0_9BILA</name>
<dbReference type="Gene3D" id="1.10.3860.10">
    <property type="entry name" value="Sodium:dicarboxylate symporter"/>
    <property type="match status" value="1"/>
</dbReference>
<dbReference type="Proteomes" id="UP000681720">
    <property type="component" value="Unassembled WGS sequence"/>
</dbReference>
<dbReference type="PRINTS" id="PR00173">
    <property type="entry name" value="EDTRNSPORT"/>
</dbReference>
<proteinExistence type="inferred from homology"/>
<evidence type="ECO:0000256" key="1">
    <source>
        <dbReference type="ARBA" id="ARBA00004141"/>
    </source>
</evidence>
<dbReference type="InterPro" id="IPR036458">
    <property type="entry name" value="Na:dicarbo_symporter_sf"/>
</dbReference>
<dbReference type="GO" id="GO:0005886">
    <property type="term" value="C:plasma membrane"/>
    <property type="evidence" value="ECO:0007669"/>
    <property type="project" value="TreeGrafter"/>
</dbReference>
<organism evidence="7 11">
    <name type="scientific">Rotaria magnacalcarata</name>
    <dbReference type="NCBI Taxonomy" id="392030"/>
    <lineage>
        <taxon>Eukaryota</taxon>
        <taxon>Metazoa</taxon>
        <taxon>Spiralia</taxon>
        <taxon>Gnathifera</taxon>
        <taxon>Rotifera</taxon>
        <taxon>Eurotatoria</taxon>
        <taxon>Bdelloidea</taxon>
        <taxon>Philodinida</taxon>
        <taxon>Philodinidae</taxon>
        <taxon>Rotaria</taxon>
    </lineage>
</organism>
<evidence type="ECO:0000256" key="5">
    <source>
        <dbReference type="ARBA" id="ARBA00023136"/>
    </source>
</evidence>
<gene>
    <name evidence="8" type="ORF">GIL414_LOCUS38913</name>
    <name evidence="10" type="ORF">GIL414_LOCUS52371</name>
    <name evidence="7" type="ORF">SMN809_LOCUS35132</name>
    <name evidence="9" type="ORF">SMN809_LOCUS49655</name>
</gene>
<keyword evidence="4" id="KW-1133">Transmembrane helix</keyword>
<dbReference type="GO" id="GO:0015501">
    <property type="term" value="F:glutamate:sodium symporter activity"/>
    <property type="evidence" value="ECO:0007669"/>
    <property type="project" value="TreeGrafter"/>
</dbReference>
<evidence type="ECO:0000256" key="4">
    <source>
        <dbReference type="ARBA" id="ARBA00022989"/>
    </source>
</evidence>
<keyword evidence="5" id="KW-0472">Membrane</keyword>
<protein>
    <recommendedName>
        <fullName evidence="6">Amino acid transporter</fullName>
    </recommendedName>
</protein>
<dbReference type="Proteomes" id="UP000676336">
    <property type="component" value="Unassembled WGS sequence"/>
</dbReference>
<dbReference type="PANTHER" id="PTHR11958">
    <property type="entry name" value="SODIUM/DICARBOXYLATE SYMPORTER-RELATED"/>
    <property type="match status" value="1"/>
</dbReference>
<comment type="caution">
    <text evidence="7">The sequence shown here is derived from an EMBL/GenBank/DDBJ whole genome shotgun (WGS) entry which is preliminary data.</text>
</comment>
<keyword evidence="6" id="KW-0769">Symport</keyword>
<evidence type="ECO:0000256" key="6">
    <source>
        <dbReference type="RuleBase" id="RU361216"/>
    </source>
</evidence>
<reference evidence="7" key="1">
    <citation type="submission" date="2021-02" db="EMBL/GenBank/DDBJ databases">
        <authorList>
            <person name="Nowell W R."/>
        </authorList>
    </citation>
    <scope>NUCLEOTIDE SEQUENCE</scope>
</reference>
<dbReference type="Pfam" id="PF00375">
    <property type="entry name" value="SDF"/>
    <property type="match status" value="1"/>
</dbReference>
<dbReference type="SUPFAM" id="SSF118215">
    <property type="entry name" value="Proton glutamate symport protein"/>
    <property type="match status" value="1"/>
</dbReference>
<dbReference type="EMBL" id="CAJOBI010162489">
    <property type="protein sequence ID" value="CAF4856780.1"/>
    <property type="molecule type" value="Genomic_DNA"/>
</dbReference>
<sequence length="58" mass="5985">GIPLNAVKIIVTSLTSTLASIGAASIPQAGLVTMVIVLNALGLPPEEVRTIYAVDWLL</sequence>
<dbReference type="GO" id="GO:0005313">
    <property type="term" value="F:L-glutamate transmembrane transporter activity"/>
    <property type="evidence" value="ECO:0007669"/>
    <property type="project" value="TreeGrafter"/>
</dbReference>
<keyword evidence="3" id="KW-0812">Transmembrane</keyword>
<accession>A0A8S2XPA0</accession>